<keyword evidence="2" id="KW-1185">Reference proteome</keyword>
<evidence type="ECO:0000313" key="2">
    <source>
        <dbReference type="Proteomes" id="UP000828941"/>
    </source>
</evidence>
<sequence>MDAVELPLPVDVAAPPKLVGSEGFVRARVTVKEVEGRGSDRVSIFVSRSIECCNSPHSEDNVANVKNDKELLSQDNLQETEHCNNSSQLPHIQNEVVFKNVDGKGRNGPNSRLEGVPSQRKAGKVNRNSNSCSKRLRMFQSEDCTSLTGIQDLKDIYDKPGSHHMKFSTPEKSHLTKQKSSATKRGDRRNFKVPAKTKFDSSSMKLGAGSSSCGGNNFLGLYGLKHDIHDITKLVDEPSLDELLRGTFDCPSLSKDKGKKASNMSESFLNSVKKACSIIQLPKRVQSQNMVDTDSSSNMKMSTCQLSSFSVVESGDNGDKGQPCTTNVSCQKDSCGETATLASPLEFPLYQPRDVLERISLPQSWDLESLLLEASKSVTSKSSSSTDIRLGKQISRRPSLPPFPWSHAFGGHCRTNSEAVKLSTSRSTCQGKWARIGVIASSAGIDRGCYTNLDSYGYDQSLVPSACCSDNKAFPALCANLPFCQWDSASRSGASQVTGEFEDQVDNYKYDGHSPRLLAAARTLYDIATHLPKKNPGGTVRWQKKTSHKSMKSRNFKSNEKTEETISTTMSVIGSDLTIRSLEQIMPSKKPRLSIVDSKDSNNSNHVKKGPTTWPTSKSSRSLPSKSVRDSIVENRHSTASILKQHCTMPPPSRALDKSSDSQQKARKLVLIDWKRGRDKSD</sequence>
<accession>A0ACB9LVG7</accession>
<protein>
    <submittedName>
        <fullName evidence="1">Uncharacterized protein</fullName>
    </submittedName>
</protein>
<gene>
    <name evidence="1" type="ORF">L6164_028278</name>
</gene>
<comment type="caution">
    <text evidence="1">The sequence shown here is derived from an EMBL/GenBank/DDBJ whole genome shotgun (WGS) entry which is preliminary data.</text>
</comment>
<proteinExistence type="predicted"/>
<organism evidence="1 2">
    <name type="scientific">Bauhinia variegata</name>
    <name type="common">Purple orchid tree</name>
    <name type="synonym">Phanera variegata</name>
    <dbReference type="NCBI Taxonomy" id="167791"/>
    <lineage>
        <taxon>Eukaryota</taxon>
        <taxon>Viridiplantae</taxon>
        <taxon>Streptophyta</taxon>
        <taxon>Embryophyta</taxon>
        <taxon>Tracheophyta</taxon>
        <taxon>Spermatophyta</taxon>
        <taxon>Magnoliopsida</taxon>
        <taxon>eudicotyledons</taxon>
        <taxon>Gunneridae</taxon>
        <taxon>Pentapetalae</taxon>
        <taxon>rosids</taxon>
        <taxon>fabids</taxon>
        <taxon>Fabales</taxon>
        <taxon>Fabaceae</taxon>
        <taxon>Cercidoideae</taxon>
        <taxon>Cercideae</taxon>
        <taxon>Bauhiniinae</taxon>
        <taxon>Bauhinia</taxon>
    </lineage>
</organism>
<dbReference type="Proteomes" id="UP000828941">
    <property type="component" value="Chromosome 11"/>
</dbReference>
<evidence type="ECO:0000313" key="1">
    <source>
        <dbReference type="EMBL" id="KAI4315475.1"/>
    </source>
</evidence>
<name>A0ACB9LVG7_BAUVA</name>
<dbReference type="EMBL" id="CM039436">
    <property type="protein sequence ID" value="KAI4315475.1"/>
    <property type="molecule type" value="Genomic_DNA"/>
</dbReference>
<reference evidence="1 2" key="1">
    <citation type="journal article" date="2022" name="DNA Res.">
        <title>Chromosomal-level genome assembly of the orchid tree Bauhinia variegata (Leguminosae; Cercidoideae) supports the allotetraploid origin hypothesis of Bauhinia.</title>
        <authorList>
            <person name="Zhong Y."/>
            <person name="Chen Y."/>
            <person name="Zheng D."/>
            <person name="Pang J."/>
            <person name="Liu Y."/>
            <person name="Luo S."/>
            <person name="Meng S."/>
            <person name="Qian L."/>
            <person name="Wei D."/>
            <person name="Dai S."/>
            <person name="Zhou R."/>
        </authorList>
    </citation>
    <scope>NUCLEOTIDE SEQUENCE [LARGE SCALE GENOMIC DNA]</scope>
    <source>
        <strain evidence="1">BV-YZ2020</strain>
    </source>
</reference>